<comment type="caution">
    <text evidence="1">The sequence shown here is derived from an EMBL/GenBank/DDBJ whole genome shotgun (WGS) entry which is preliminary data.</text>
</comment>
<sequence>MSDTIAARWICTMMGRLHVKEAVKAFAGVTVWLNQHSCPSTNPKSSFPSSRIVADARVTCDSAEELGENAVRGIMGISFANVTLKRKTQVFILAAMEMTIAIDKEPVVVNPNQLFHCIVCVVRSADDLEDCLQYELV</sequence>
<evidence type="ECO:0000313" key="1">
    <source>
        <dbReference type="EMBL" id="KAJ8875620.1"/>
    </source>
</evidence>
<evidence type="ECO:0000313" key="2">
    <source>
        <dbReference type="Proteomes" id="UP001159363"/>
    </source>
</evidence>
<gene>
    <name evidence="1" type="ORF">PR048_023516</name>
</gene>
<organism evidence="1 2">
    <name type="scientific">Dryococelus australis</name>
    <dbReference type="NCBI Taxonomy" id="614101"/>
    <lineage>
        <taxon>Eukaryota</taxon>
        <taxon>Metazoa</taxon>
        <taxon>Ecdysozoa</taxon>
        <taxon>Arthropoda</taxon>
        <taxon>Hexapoda</taxon>
        <taxon>Insecta</taxon>
        <taxon>Pterygota</taxon>
        <taxon>Neoptera</taxon>
        <taxon>Polyneoptera</taxon>
        <taxon>Phasmatodea</taxon>
        <taxon>Verophasmatodea</taxon>
        <taxon>Anareolatae</taxon>
        <taxon>Phasmatidae</taxon>
        <taxon>Eurycanthinae</taxon>
        <taxon>Dryococelus</taxon>
    </lineage>
</organism>
<dbReference type="Proteomes" id="UP001159363">
    <property type="component" value="Chromosome 8"/>
</dbReference>
<protein>
    <submittedName>
        <fullName evidence="1">Uncharacterized protein</fullName>
    </submittedName>
</protein>
<dbReference type="EMBL" id="JARBHB010000009">
    <property type="protein sequence ID" value="KAJ8875620.1"/>
    <property type="molecule type" value="Genomic_DNA"/>
</dbReference>
<keyword evidence="2" id="KW-1185">Reference proteome</keyword>
<reference evidence="1 2" key="1">
    <citation type="submission" date="2023-02" db="EMBL/GenBank/DDBJ databases">
        <title>LHISI_Scaffold_Assembly.</title>
        <authorList>
            <person name="Stuart O.P."/>
            <person name="Cleave R."/>
            <person name="Magrath M.J.L."/>
            <person name="Mikheyev A.S."/>
        </authorList>
    </citation>
    <scope>NUCLEOTIDE SEQUENCE [LARGE SCALE GENOMIC DNA]</scope>
    <source>
        <strain evidence="1">Daus_M_001</strain>
        <tissue evidence="1">Leg muscle</tissue>
    </source>
</reference>
<name>A0ABQ9GU98_9NEOP</name>
<accession>A0ABQ9GU98</accession>
<proteinExistence type="predicted"/>